<dbReference type="Pfam" id="PF08281">
    <property type="entry name" value="Sigma70_r4_2"/>
    <property type="match status" value="1"/>
</dbReference>
<evidence type="ECO:0000256" key="2">
    <source>
        <dbReference type="ARBA" id="ARBA00023015"/>
    </source>
</evidence>
<proteinExistence type="inferred from homology"/>
<dbReference type="SUPFAM" id="SSF88659">
    <property type="entry name" value="Sigma3 and sigma4 domains of RNA polymerase sigma factors"/>
    <property type="match status" value="1"/>
</dbReference>
<reference evidence="9" key="1">
    <citation type="journal article" date="2020" name="mSystems">
        <title>Genome- and Community-Level Interaction Insights into Carbon Utilization and Element Cycling Functions of Hydrothermarchaeota in Hydrothermal Sediment.</title>
        <authorList>
            <person name="Zhou Z."/>
            <person name="Liu Y."/>
            <person name="Xu W."/>
            <person name="Pan J."/>
            <person name="Luo Z.H."/>
            <person name="Li M."/>
        </authorList>
    </citation>
    <scope>NUCLEOTIDE SEQUENCE [LARGE SCALE GENOMIC DNA]</scope>
    <source>
        <strain evidence="9">SpSt-479</strain>
    </source>
</reference>
<evidence type="ECO:0000313" key="9">
    <source>
        <dbReference type="EMBL" id="HFI91988.1"/>
    </source>
</evidence>
<evidence type="ECO:0000259" key="7">
    <source>
        <dbReference type="Pfam" id="PF04542"/>
    </source>
</evidence>
<evidence type="ECO:0000256" key="5">
    <source>
        <dbReference type="ARBA" id="ARBA00023163"/>
    </source>
</evidence>
<evidence type="ECO:0000256" key="3">
    <source>
        <dbReference type="ARBA" id="ARBA00023082"/>
    </source>
</evidence>
<dbReference type="GO" id="GO:0006352">
    <property type="term" value="P:DNA-templated transcription initiation"/>
    <property type="evidence" value="ECO:0007669"/>
    <property type="project" value="InterPro"/>
</dbReference>
<comment type="caution">
    <text evidence="9">The sequence shown here is derived from an EMBL/GenBank/DDBJ whole genome shotgun (WGS) entry which is preliminary data.</text>
</comment>
<name>A0A7V2ZLC8_9BACT</name>
<keyword evidence="4 6" id="KW-0238">DNA-binding</keyword>
<dbReference type="AlphaFoldDB" id="A0A7V2ZLC8"/>
<dbReference type="Gene3D" id="1.10.10.10">
    <property type="entry name" value="Winged helix-like DNA-binding domain superfamily/Winged helix DNA-binding domain"/>
    <property type="match status" value="1"/>
</dbReference>
<keyword evidence="5 6" id="KW-0804">Transcription</keyword>
<evidence type="ECO:0000256" key="4">
    <source>
        <dbReference type="ARBA" id="ARBA00023125"/>
    </source>
</evidence>
<keyword evidence="3 6" id="KW-0731">Sigma factor</keyword>
<evidence type="ECO:0000259" key="8">
    <source>
        <dbReference type="Pfam" id="PF08281"/>
    </source>
</evidence>
<dbReference type="InterPro" id="IPR039425">
    <property type="entry name" value="RNA_pol_sigma-70-like"/>
</dbReference>
<comment type="similarity">
    <text evidence="1 6">Belongs to the sigma-70 factor family. ECF subfamily.</text>
</comment>
<dbReference type="InterPro" id="IPR013324">
    <property type="entry name" value="RNA_pol_sigma_r3/r4-like"/>
</dbReference>
<dbReference type="Pfam" id="PF04542">
    <property type="entry name" value="Sigma70_r2"/>
    <property type="match status" value="1"/>
</dbReference>
<dbReference type="InterPro" id="IPR036388">
    <property type="entry name" value="WH-like_DNA-bd_sf"/>
</dbReference>
<dbReference type="Gene3D" id="1.10.1740.10">
    <property type="match status" value="1"/>
</dbReference>
<dbReference type="InterPro" id="IPR013249">
    <property type="entry name" value="RNA_pol_sigma70_r4_t2"/>
</dbReference>
<organism evidence="9">
    <name type="scientific">Ignavibacterium album</name>
    <dbReference type="NCBI Taxonomy" id="591197"/>
    <lineage>
        <taxon>Bacteria</taxon>
        <taxon>Pseudomonadati</taxon>
        <taxon>Ignavibacteriota</taxon>
        <taxon>Ignavibacteria</taxon>
        <taxon>Ignavibacteriales</taxon>
        <taxon>Ignavibacteriaceae</taxon>
        <taxon>Ignavibacterium</taxon>
    </lineage>
</organism>
<feature type="domain" description="RNA polymerase sigma-70 region 2" evidence="7">
    <location>
        <begin position="39"/>
        <end position="105"/>
    </location>
</feature>
<protein>
    <recommendedName>
        <fullName evidence="6">RNA polymerase sigma factor</fullName>
    </recommendedName>
</protein>
<dbReference type="CDD" id="cd06171">
    <property type="entry name" value="Sigma70_r4"/>
    <property type="match status" value="1"/>
</dbReference>
<dbReference type="PANTHER" id="PTHR43133">
    <property type="entry name" value="RNA POLYMERASE ECF-TYPE SIGMA FACTO"/>
    <property type="match status" value="1"/>
</dbReference>
<sequence length="198" mass="23538">MNSDNKKEDMEQPKILTLDDDFSLIKQFIDGDHDAFKVLVNRHKEKVRNIIYLTLMEPDVIDDIAQDVFITVFRNLKHFRFESQFTTWLYRITVNKCKDYLRKKAVRRIFSPIKDEEEDIASFRINEDPDIKEIVRDAIAKLPDKLRIPLVLRDMEGFSYQEIAETLNCEIGTVKSRIFRAREALRKILEPIEKELFV</sequence>
<dbReference type="InterPro" id="IPR007627">
    <property type="entry name" value="RNA_pol_sigma70_r2"/>
</dbReference>
<dbReference type="SUPFAM" id="SSF88946">
    <property type="entry name" value="Sigma2 domain of RNA polymerase sigma factors"/>
    <property type="match status" value="1"/>
</dbReference>
<dbReference type="PANTHER" id="PTHR43133:SF51">
    <property type="entry name" value="RNA POLYMERASE SIGMA FACTOR"/>
    <property type="match status" value="1"/>
</dbReference>
<dbReference type="InterPro" id="IPR000838">
    <property type="entry name" value="RNA_pol_sigma70_ECF_CS"/>
</dbReference>
<dbReference type="EMBL" id="DSUJ01000008">
    <property type="protein sequence ID" value="HFI91988.1"/>
    <property type="molecule type" value="Genomic_DNA"/>
</dbReference>
<evidence type="ECO:0000256" key="1">
    <source>
        <dbReference type="ARBA" id="ARBA00010641"/>
    </source>
</evidence>
<dbReference type="PROSITE" id="PS01063">
    <property type="entry name" value="SIGMA70_ECF"/>
    <property type="match status" value="1"/>
</dbReference>
<dbReference type="InterPro" id="IPR014284">
    <property type="entry name" value="RNA_pol_sigma-70_dom"/>
</dbReference>
<dbReference type="GO" id="GO:0003677">
    <property type="term" value="F:DNA binding"/>
    <property type="evidence" value="ECO:0007669"/>
    <property type="project" value="UniProtKB-KW"/>
</dbReference>
<accession>A0A7V2ZLC8</accession>
<dbReference type="GO" id="GO:0016987">
    <property type="term" value="F:sigma factor activity"/>
    <property type="evidence" value="ECO:0007669"/>
    <property type="project" value="UniProtKB-KW"/>
</dbReference>
<evidence type="ECO:0000256" key="6">
    <source>
        <dbReference type="RuleBase" id="RU000716"/>
    </source>
</evidence>
<dbReference type="InterPro" id="IPR013325">
    <property type="entry name" value="RNA_pol_sigma_r2"/>
</dbReference>
<keyword evidence="2 6" id="KW-0805">Transcription regulation</keyword>
<gene>
    <name evidence="9" type="ORF">ENS31_10760</name>
</gene>
<feature type="domain" description="RNA polymerase sigma factor 70 region 4 type 2" evidence="8">
    <location>
        <begin position="133"/>
        <end position="185"/>
    </location>
</feature>
<dbReference type="NCBIfam" id="TIGR02937">
    <property type="entry name" value="sigma70-ECF"/>
    <property type="match status" value="1"/>
</dbReference>